<reference evidence="2 3" key="1">
    <citation type="submission" date="2019-08" db="EMBL/GenBank/DDBJ databases">
        <title>In-depth cultivation of the pig gut microbiome towards novel bacterial diversity and tailored functional studies.</title>
        <authorList>
            <person name="Wylensek D."/>
            <person name="Hitch T.C.A."/>
            <person name="Clavel T."/>
        </authorList>
    </citation>
    <scope>NUCLEOTIDE SEQUENCE [LARGE SCALE GENOMIC DNA]</scope>
    <source>
        <strain evidence="2 3">WCA-389-WT-5B</strain>
    </source>
</reference>
<feature type="domain" description="Beta-lactamase class A catalytic" evidence="1">
    <location>
        <begin position="67"/>
        <end position="286"/>
    </location>
</feature>
<gene>
    <name evidence="2" type="ORF">FX155_09915</name>
</gene>
<dbReference type="GO" id="GO:0008800">
    <property type="term" value="F:beta-lactamase activity"/>
    <property type="evidence" value="ECO:0007669"/>
    <property type="project" value="InterPro"/>
</dbReference>
<organism evidence="2 3">
    <name type="scientific">Acidaminococcus fermentans</name>
    <dbReference type="NCBI Taxonomy" id="905"/>
    <lineage>
        <taxon>Bacteria</taxon>
        <taxon>Bacillati</taxon>
        <taxon>Bacillota</taxon>
        <taxon>Negativicutes</taxon>
        <taxon>Acidaminococcales</taxon>
        <taxon>Acidaminococcaceae</taxon>
        <taxon>Acidaminococcus</taxon>
    </lineage>
</organism>
<dbReference type="RefSeq" id="WP_154488565.1">
    <property type="nucleotide sequence ID" value="NZ_VULN01000015.1"/>
</dbReference>
<accession>A0A6N7W464</accession>
<dbReference type="PANTHER" id="PTHR35333">
    <property type="entry name" value="BETA-LACTAMASE"/>
    <property type="match status" value="1"/>
</dbReference>
<name>A0A6N7W464_ACIFE</name>
<sequence>MSINKKIILCFIALVVVGTVSLTLLHRSPKYQEQQQAQNAQTVHSQDTKLPYDYLNNVIAQSGAACSVYYHSLENDDVFYNYSGKMPAGDLARLYVAAGVLRQVEDGDLSLDEVYTIREKDRKPASPVLGKVPAGSRVTIRNLLEDMVLQNDTTALYKLIWIAGREDLNQWLSKEGYADTEIGTTQLPQGENSQDTLAPGEKRRLSYTSVNDTVNLLTRLYQGKAVSQKQDAYLVELLRKQPDRNLLGALLPKKVKIAGVQSDQNQQLGAAGIVYAKEKYVLVVMMDKAVRPEESRKTINQLSSIIFNTVNDKEVFKK</sequence>
<dbReference type="EMBL" id="VULN01000015">
    <property type="protein sequence ID" value="MSS82908.1"/>
    <property type="molecule type" value="Genomic_DNA"/>
</dbReference>
<protein>
    <submittedName>
        <fullName evidence="2">Serine hydrolase</fullName>
    </submittedName>
</protein>
<dbReference type="InterPro" id="IPR000871">
    <property type="entry name" value="Beta-lactam_class-A"/>
</dbReference>
<keyword evidence="2" id="KW-0378">Hydrolase</keyword>
<comment type="caution">
    <text evidence="2">The sequence shown here is derived from an EMBL/GenBank/DDBJ whole genome shotgun (WGS) entry which is preliminary data.</text>
</comment>
<dbReference type="AlphaFoldDB" id="A0A6N7W464"/>
<dbReference type="Proteomes" id="UP000441455">
    <property type="component" value="Unassembled WGS sequence"/>
</dbReference>
<dbReference type="InterPro" id="IPR012338">
    <property type="entry name" value="Beta-lactam/transpept-like"/>
</dbReference>
<dbReference type="Gene3D" id="3.40.710.10">
    <property type="entry name" value="DD-peptidase/beta-lactamase superfamily"/>
    <property type="match status" value="1"/>
</dbReference>
<proteinExistence type="predicted"/>
<evidence type="ECO:0000259" key="1">
    <source>
        <dbReference type="Pfam" id="PF13354"/>
    </source>
</evidence>
<dbReference type="PANTHER" id="PTHR35333:SF3">
    <property type="entry name" value="BETA-LACTAMASE-TYPE TRANSPEPTIDASE FOLD CONTAINING PROTEIN"/>
    <property type="match status" value="1"/>
</dbReference>
<dbReference type="SUPFAM" id="SSF56601">
    <property type="entry name" value="beta-lactamase/transpeptidase-like"/>
    <property type="match status" value="1"/>
</dbReference>
<dbReference type="Pfam" id="PF13354">
    <property type="entry name" value="Beta-lactamase2"/>
    <property type="match status" value="1"/>
</dbReference>
<evidence type="ECO:0000313" key="3">
    <source>
        <dbReference type="Proteomes" id="UP000441455"/>
    </source>
</evidence>
<dbReference type="GO" id="GO:0046677">
    <property type="term" value="P:response to antibiotic"/>
    <property type="evidence" value="ECO:0007669"/>
    <property type="project" value="InterPro"/>
</dbReference>
<dbReference type="InterPro" id="IPR045155">
    <property type="entry name" value="Beta-lactam_cat"/>
</dbReference>
<evidence type="ECO:0000313" key="2">
    <source>
        <dbReference type="EMBL" id="MSS82908.1"/>
    </source>
</evidence>
<dbReference type="OrthoDB" id="3034331at2"/>
<dbReference type="GO" id="GO:0030655">
    <property type="term" value="P:beta-lactam antibiotic catabolic process"/>
    <property type="evidence" value="ECO:0007669"/>
    <property type="project" value="InterPro"/>
</dbReference>